<dbReference type="GO" id="GO:0004175">
    <property type="term" value="F:endopeptidase activity"/>
    <property type="evidence" value="ECO:0007669"/>
    <property type="project" value="UniProtKB-ARBA"/>
</dbReference>
<keyword evidence="1" id="KW-0472">Membrane</keyword>
<dbReference type="AlphaFoldDB" id="A0A291H022"/>
<name>A0A291H022_9MICO</name>
<protein>
    <recommendedName>
        <fullName evidence="2">CAAX prenyl protease 2/Lysostaphin resistance protein A-like domain-containing protein</fullName>
    </recommendedName>
</protein>
<feature type="transmembrane region" description="Helical" evidence="1">
    <location>
        <begin position="87"/>
        <end position="109"/>
    </location>
</feature>
<keyword evidence="1" id="KW-0812">Transmembrane</keyword>
<gene>
    <name evidence="3" type="ORF">CFK41_14320</name>
</gene>
<sequence length="266" mass="26796">MTSTRMVDLRVRAPVVRPVCTGLYEPAPGGKACRGPSRRAASYATSMNPDRPAPRPGAWWAVGVAVVVAAPLLAASLHAQGGGPGTVAGWALGIALTWTVGGLVIMRLAPPEQPRRDLRRAPLITVAAVGVGLAAASLAGGLVLAGIPATAAWVTGPVAAAADGRWGVLAVALLAGAGEEVFFRGALPRLLSGLARWMVPTAVYAAVTLCTGSPALAAMALLLGPVAMWAREITGSLAGALYVHALWTLTMVGLFPIVLAAAGLAG</sequence>
<evidence type="ECO:0000313" key="4">
    <source>
        <dbReference type="Proteomes" id="UP000217889"/>
    </source>
</evidence>
<feature type="transmembrane region" description="Helical" evidence="1">
    <location>
        <begin position="203"/>
        <end position="229"/>
    </location>
</feature>
<accession>A0A291H022</accession>
<feature type="transmembrane region" description="Helical" evidence="1">
    <location>
        <begin position="121"/>
        <end position="154"/>
    </location>
</feature>
<feature type="transmembrane region" description="Helical" evidence="1">
    <location>
        <begin position="241"/>
        <end position="265"/>
    </location>
</feature>
<organism evidence="3 4">
    <name type="scientific">Brachybacterium ginsengisoli</name>
    <dbReference type="NCBI Taxonomy" id="1331682"/>
    <lineage>
        <taxon>Bacteria</taxon>
        <taxon>Bacillati</taxon>
        <taxon>Actinomycetota</taxon>
        <taxon>Actinomycetes</taxon>
        <taxon>Micrococcales</taxon>
        <taxon>Dermabacteraceae</taxon>
        <taxon>Brachybacterium</taxon>
    </lineage>
</organism>
<dbReference type="KEGG" id="bgg:CFK41_14320"/>
<keyword evidence="1" id="KW-1133">Transmembrane helix</keyword>
<feature type="transmembrane region" description="Helical" evidence="1">
    <location>
        <begin position="166"/>
        <end position="183"/>
    </location>
</feature>
<feature type="transmembrane region" description="Helical" evidence="1">
    <location>
        <begin position="57"/>
        <end position="75"/>
    </location>
</feature>
<evidence type="ECO:0000256" key="1">
    <source>
        <dbReference type="SAM" id="Phobius"/>
    </source>
</evidence>
<dbReference type="GO" id="GO:0080120">
    <property type="term" value="P:CAAX-box protein maturation"/>
    <property type="evidence" value="ECO:0007669"/>
    <property type="project" value="UniProtKB-ARBA"/>
</dbReference>
<keyword evidence="4" id="KW-1185">Reference proteome</keyword>
<dbReference type="Pfam" id="PF02517">
    <property type="entry name" value="Rce1-like"/>
    <property type="match status" value="1"/>
</dbReference>
<feature type="domain" description="CAAX prenyl protease 2/Lysostaphin resistance protein A-like" evidence="2">
    <location>
        <begin position="166"/>
        <end position="249"/>
    </location>
</feature>
<reference evidence="3 4" key="1">
    <citation type="journal article" date="2014" name="Int. J. Syst. Evol. Microbiol.">
        <title>Brachybacterium ginsengisoli sp. nov., isolated from soil of a ginseng field.</title>
        <authorList>
            <person name="Hoang V.A."/>
            <person name="Kim Y.J."/>
            <person name="Nguyen N.L."/>
            <person name="Yang D.C."/>
        </authorList>
    </citation>
    <scope>NUCLEOTIDE SEQUENCE [LARGE SCALE GENOMIC DNA]</scope>
    <source>
        <strain evidence="3 4">DCY80</strain>
    </source>
</reference>
<dbReference type="InterPro" id="IPR003675">
    <property type="entry name" value="Rce1/LyrA-like_dom"/>
</dbReference>
<dbReference type="OrthoDB" id="5150323at2"/>
<dbReference type="Proteomes" id="UP000217889">
    <property type="component" value="Chromosome"/>
</dbReference>
<proteinExistence type="predicted"/>
<evidence type="ECO:0000313" key="3">
    <source>
        <dbReference type="EMBL" id="ATG55819.1"/>
    </source>
</evidence>
<evidence type="ECO:0000259" key="2">
    <source>
        <dbReference type="Pfam" id="PF02517"/>
    </source>
</evidence>
<dbReference type="EMBL" id="CP023564">
    <property type="protein sequence ID" value="ATG55819.1"/>
    <property type="molecule type" value="Genomic_DNA"/>
</dbReference>